<reference evidence="13" key="1">
    <citation type="journal article" date="2023" name="Mol. Phylogenet. Evol.">
        <title>Genome-scale phylogeny and comparative genomics of the fungal order Sordariales.</title>
        <authorList>
            <person name="Hensen N."/>
            <person name="Bonometti L."/>
            <person name="Westerberg I."/>
            <person name="Brannstrom I.O."/>
            <person name="Guillou S."/>
            <person name="Cros-Aarteil S."/>
            <person name="Calhoun S."/>
            <person name="Haridas S."/>
            <person name="Kuo A."/>
            <person name="Mondo S."/>
            <person name="Pangilinan J."/>
            <person name="Riley R."/>
            <person name="LaButti K."/>
            <person name="Andreopoulos B."/>
            <person name="Lipzen A."/>
            <person name="Chen C."/>
            <person name="Yan M."/>
            <person name="Daum C."/>
            <person name="Ng V."/>
            <person name="Clum A."/>
            <person name="Steindorff A."/>
            <person name="Ohm R.A."/>
            <person name="Martin F."/>
            <person name="Silar P."/>
            <person name="Natvig D.O."/>
            <person name="Lalanne C."/>
            <person name="Gautier V."/>
            <person name="Ament-Velasquez S.L."/>
            <person name="Kruys A."/>
            <person name="Hutchinson M.I."/>
            <person name="Powell A.J."/>
            <person name="Barry K."/>
            <person name="Miller A.N."/>
            <person name="Grigoriev I.V."/>
            <person name="Debuchy R."/>
            <person name="Gladieux P."/>
            <person name="Hiltunen Thoren M."/>
            <person name="Johannesson H."/>
        </authorList>
    </citation>
    <scope>NUCLEOTIDE SEQUENCE</scope>
    <source>
        <strain evidence="13">PSN324</strain>
    </source>
</reference>
<dbReference type="Pfam" id="PF13087">
    <property type="entry name" value="AAA_12"/>
    <property type="match status" value="1"/>
</dbReference>
<keyword evidence="4" id="KW-0677">Repeat</keyword>
<evidence type="ECO:0000256" key="9">
    <source>
        <dbReference type="PROSITE-ProRule" id="PRU00723"/>
    </source>
</evidence>
<dbReference type="InterPro" id="IPR045055">
    <property type="entry name" value="DNA2/NAM7-like"/>
</dbReference>
<dbReference type="EMBL" id="MU864934">
    <property type="protein sequence ID" value="KAK4466113.1"/>
    <property type="molecule type" value="Genomic_DNA"/>
</dbReference>
<feature type="domain" description="C3H1-type" evidence="11">
    <location>
        <begin position="25"/>
        <end position="52"/>
    </location>
</feature>
<evidence type="ECO:0000256" key="3">
    <source>
        <dbReference type="ARBA" id="ARBA00022723"/>
    </source>
</evidence>
<evidence type="ECO:0000256" key="2">
    <source>
        <dbReference type="ARBA" id="ARBA00022490"/>
    </source>
</evidence>
<dbReference type="PANTHER" id="PTHR10887">
    <property type="entry name" value="DNA2/NAM7 HELICASE FAMILY"/>
    <property type="match status" value="1"/>
</dbReference>
<dbReference type="GO" id="GO:0008270">
    <property type="term" value="F:zinc ion binding"/>
    <property type="evidence" value="ECO:0007669"/>
    <property type="project" value="UniProtKB-KW"/>
</dbReference>
<dbReference type="InterPro" id="IPR047187">
    <property type="entry name" value="SF1_C_Upf1"/>
</dbReference>
<evidence type="ECO:0000256" key="4">
    <source>
        <dbReference type="ARBA" id="ARBA00022737"/>
    </source>
</evidence>
<protein>
    <recommendedName>
        <fullName evidence="15">NFX1-type zinc finger-containing protein 1</fullName>
    </recommendedName>
</protein>
<evidence type="ECO:0000259" key="12">
    <source>
        <dbReference type="PROSITE" id="PS51981"/>
    </source>
</evidence>
<dbReference type="SMART" id="SM00356">
    <property type="entry name" value="ZnF_C3H1"/>
    <property type="match status" value="1"/>
</dbReference>
<comment type="subcellular location">
    <subcellularLocation>
        <location evidence="1">Cytoplasm</location>
    </subcellularLocation>
</comment>
<evidence type="ECO:0008006" key="15">
    <source>
        <dbReference type="Google" id="ProtNLM"/>
    </source>
</evidence>
<dbReference type="CDD" id="cd18808">
    <property type="entry name" value="SF1_C_Upf1"/>
    <property type="match status" value="1"/>
</dbReference>
<dbReference type="FunFam" id="3.40.50.300:FF:001660">
    <property type="entry name" value="NF-X1 finger and helicase protein, putative"/>
    <property type="match status" value="1"/>
</dbReference>
<keyword evidence="2" id="KW-0963">Cytoplasm</keyword>
<dbReference type="PROSITE" id="PS51981">
    <property type="entry name" value="ZF_RZ"/>
    <property type="match status" value="1"/>
</dbReference>
<keyword evidence="8" id="KW-0391">Immunity</keyword>
<evidence type="ECO:0000313" key="13">
    <source>
        <dbReference type="EMBL" id="KAK4466113.1"/>
    </source>
</evidence>
<dbReference type="GO" id="GO:0005737">
    <property type="term" value="C:cytoplasm"/>
    <property type="evidence" value="ECO:0007669"/>
    <property type="project" value="UniProtKB-SubCell"/>
</dbReference>
<proteinExistence type="predicted"/>
<dbReference type="Proteomes" id="UP001321749">
    <property type="component" value="Unassembled WGS sequence"/>
</dbReference>
<reference evidence="13" key="2">
    <citation type="submission" date="2023-06" db="EMBL/GenBank/DDBJ databases">
        <authorList>
            <consortium name="Lawrence Berkeley National Laboratory"/>
            <person name="Mondo S.J."/>
            <person name="Hensen N."/>
            <person name="Bonometti L."/>
            <person name="Westerberg I."/>
            <person name="Brannstrom I.O."/>
            <person name="Guillou S."/>
            <person name="Cros-Aarteil S."/>
            <person name="Calhoun S."/>
            <person name="Haridas S."/>
            <person name="Kuo A."/>
            <person name="Pangilinan J."/>
            <person name="Riley R."/>
            <person name="Labutti K."/>
            <person name="Andreopoulos B."/>
            <person name="Lipzen A."/>
            <person name="Chen C."/>
            <person name="Yanf M."/>
            <person name="Daum C."/>
            <person name="Ng V."/>
            <person name="Clum A."/>
            <person name="Steindorff A."/>
            <person name="Ohm R."/>
            <person name="Martin F."/>
            <person name="Silar P."/>
            <person name="Natvig D."/>
            <person name="Lalanne C."/>
            <person name="Gautier V."/>
            <person name="Ament-Velasquez S.L."/>
            <person name="Kruys A."/>
            <person name="Hutchinson M.I."/>
            <person name="Powell A.J."/>
            <person name="Barry K."/>
            <person name="Miller A.N."/>
            <person name="Grigoriev I.V."/>
            <person name="Debuchy R."/>
            <person name="Gladieux P."/>
            <person name="Thoren M.H."/>
            <person name="Johannesson H."/>
        </authorList>
    </citation>
    <scope>NUCLEOTIDE SEQUENCE</scope>
    <source>
        <strain evidence="13">PSN324</strain>
    </source>
</reference>
<sequence>MAYRRRGERQGSKWQAASKDDEKPSTRSQPCRQFLRGNCHYGATCRFSHDKSVALDRRPETGANEASEAREAYFDFKRRLKQINSSLFLGAHAPLANVWRQALTILQGGAREWQMSIARDLANENVGGPEAISKTLRACLDDRADSQFGISELFLQVITHDLLLDCLSLESYVGTIYRMIAGVNGEQAIQFFTSLSRRLAQNPTCPQAPAVFNLQVSALYEVLRRERRSLLNDELPGLLDAFKDVTKTLTNNAPGCSILESVPARLTLMRRMSGMERSRILAPLDDTMAVPVVSTATVRSTFPLQMKIPGGNHDNDFTDISKIQIFPTLDEVMRTRTKPDFLPSTDFTQPHFLGDPVQRHIDAAFRLLRHDIFGPLKDVVGNLLAEDNLDPNRTSHSIGGSTRVHSYARASVADMHVSPRFGLEAVLSFEAPVQLRGKSSSDQRRWWQDSSRLDEGGLVSFVSVRNGARSLLLFVVTDKSALDEKRSENRSSRLTDHPGPSITVKLASDTASEVLRLNQIYVNKEQGILVELPGLIPETFVPILRNLKVMMGDGALAFQKWILPPNDEDRDKTRAGTIPPPVYARRRGFKFRLDSICPKKSAGLTLDPAFPENTDLDALRRATGFDQGQCHGFVAALTREYALLQGPPGTGKSFVGVKLVKVLLDHKEKERLGPIFVICYTNHALDQFLKHLLHEGIEKVIRIGGQSREESLAGKNLRVVSKTEAKTSVEKQILAAAYREMEECFESADDTLRPIRLVRKKPLDWDIVQPFLSRTYPDIAQQFKLDHEDGGFTRVGSDPLKQWLGKRRTGQARAIDALQREAEREIYSLHPCERWVLADRWCQEIVLESSDSMVERLEHAENARKQISDVHADLDRRALAKADVIGVTTTGLARNINTLRHLRSKVIVCEEAAEILEPHLLNLLMPGVEHFIQVGDHRQLRPQIQNYLKFSLETYEGQAYQLDRSQFERRAVGEPGFEPLDVATLGVQRRMRPEISSLITNIYPDLKDHDTVHGLPDVVGMRDNLFWWDHSHHEDSRDDGSRVKSHSNSGEVAMAAALVRHLVRQGRYSNSDIALLTPYTGQLQKLRAALSKDFEVFLSERDLESLAQDGFEEAGPRKGLEKKKLSQAIRISTCDNFQGEESKIVIVSLVRSNERAKVGFLKTENRINVLLSRAQHGMYLIGNVKTYLGANIPMWTQVHQKLAAAERIGERLGLCCPRHPKTPILCRGPFDFDKFSPEGGCSLTCDRRLNRCGHRCPAPCHADALHQVFNCLQPCPRLRTTCRHACPKLCGERCGDCLFKLNSVKLPCGHTVDGVPCYRTLDLKGVHCSHPVEKTIPGCGHNLTLDCSVKVESGFFKCPVQCAAVLPCGHACVGTCGTCRCKMDDQEGVILLHQKCVKKCGRPRQTCTHTCESICHDGTPCGSCTLQCEVRCSHSRCAQACHEPCSPCIEKCTWSCEHQGSCSLPCAAPCNRLPCDLRCQLRLTKCGHQCPSYCGEECPQDMCQICCKESLKEAVVDMLEFRAYSEVDLDLSPIVVLGCGHAFTGETVDGILGLSEVYTTDAKGAYKGLQELSGELAAKVPSCPSCRIPIRQFSTKRYNRVVNRAVMDETLKRFLVHGRRRLQDLSSRVDSASQSLTRSRDRFLAGKPLTTGDKALHPLLSKTRHSDMNELEQEATKLARDMEAEHQPSKKLYGAIVTFQRRQAQLQFQPTIEQQMANLDIAESFPPQPVYNQQVTLEASLLQLRIQEATLVDVYTLFRSEKGATGTKTSSIIPTKRTADFLRSCRELIARSSDAKLPRLVIQATLYYARIVRLESWHRRACVPPKVVPAPVPQRQSQKPKEPVAEESRHDAAKELLGQALELCKSFGGGADFLPEVERLARLFRGPWYEEVTPKELEMIKTAMVSGRAGIATHSGHWYNCENGHPFAIGECGMPMEEARCPECGARIGGQNHQAVAGVTRATSMER</sequence>
<keyword evidence="14" id="KW-1185">Reference proteome</keyword>
<comment type="caution">
    <text evidence="13">The sequence shown here is derived from an EMBL/GenBank/DDBJ whole genome shotgun (WGS) entry which is preliminary data.</text>
</comment>
<keyword evidence="6" id="KW-0547">Nucleotide-binding</keyword>
<dbReference type="GO" id="GO:0031380">
    <property type="term" value="C:nuclear RNA-directed RNA polymerase complex"/>
    <property type="evidence" value="ECO:0007669"/>
    <property type="project" value="TreeGrafter"/>
</dbReference>
<keyword evidence="6" id="KW-0347">Helicase</keyword>
<evidence type="ECO:0000256" key="5">
    <source>
        <dbReference type="ARBA" id="ARBA00022771"/>
    </source>
</evidence>
<feature type="compositionally biased region" description="Basic and acidic residues" evidence="10">
    <location>
        <begin position="1839"/>
        <end position="1850"/>
    </location>
</feature>
<evidence type="ECO:0000256" key="1">
    <source>
        <dbReference type="ARBA" id="ARBA00004496"/>
    </source>
</evidence>
<dbReference type="Pfam" id="PF18044">
    <property type="entry name" value="zf-CCCH_4"/>
    <property type="match status" value="1"/>
</dbReference>
<feature type="domain" description="RZ-type" evidence="12">
    <location>
        <begin position="1892"/>
        <end position="1967"/>
    </location>
</feature>
<dbReference type="InterPro" id="IPR041677">
    <property type="entry name" value="DNA2/NAM7_AAA_11"/>
</dbReference>
<evidence type="ECO:0000256" key="8">
    <source>
        <dbReference type="ARBA" id="ARBA00022859"/>
    </source>
</evidence>
<dbReference type="Gene3D" id="3.40.50.300">
    <property type="entry name" value="P-loop containing nucleotide triphosphate hydrolases"/>
    <property type="match status" value="3"/>
</dbReference>
<keyword evidence="5 9" id="KW-0863">Zinc-finger</keyword>
<dbReference type="GO" id="GO:0031048">
    <property type="term" value="P:regulatory ncRNA-mediated heterochromatin formation"/>
    <property type="evidence" value="ECO:0007669"/>
    <property type="project" value="TreeGrafter"/>
</dbReference>
<gene>
    <name evidence="13" type="ORF">QBC42DRAFT_293724</name>
</gene>
<evidence type="ECO:0000313" key="14">
    <source>
        <dbReference type="Proteomes" id="UP001321749"/>
    </source>
</evidence>
<dbReference type="GO" id="GO:0002376">
    <property type="term" value="P:immune system process"/>
    <property type="evidence" value="ECO:0007669"/>
    <property type="project" value="UniProtKB-KW"/>
</dbReference>
<organism evidence="13 14">
    <name type="scientific">Cladorrhinum samala</name>
    <dbReference type="NCBI Taxonomy" id="585594"/>
    <lineage>
        <taxon>Eukaryota</taxon>
        <taxon>Fungi</taxon>
        <taxon>Dikarya</taxon>
        <taxon>Ascomycota</taxon>
        <taxon>Pezizomycotina</taxon>
        <taxon>Sordariomycetes</taxon>
        <taxon>Sordariomycetidae</taxon>
        <taxon>Sordariales</taxon>
        <taxon>Podosporaceae</taxon>
        <taxon>Cladorrhinum</taxon>
    </lineage>
</organism>
<feature type="region of interest" description="Disordered" evidence="10">
    <location>
        <begin position="1"/>
        <end position="30"/>
    </location>
</feature>
<dbReference type="PANTHER" id="PTHR10887:SF445">
    <property type="entry name" value="NFX1-TYPE ZINC FINGER-CONTAINING PROTEIN 1"/>
    <property type="match status" value="1"/>
</dbReference>
<dbReference type="InterPro" id="IPR027417">
    <property type="entry name" value="P-loop_NTPase"/>
</dbReference>
<dbReference type="InterPro" id="IPR046439">
    <property type="entry name" value="ZF_RZ_dom"/>
</dbReference>
<dbReference type="Pfam" id="PF13086">
    <property type="entry name" value="AAA_11"/>
    <property type="match status" value="1"/>
</dbReference>
<feature type="region of interest" description="Disordered" evidence="10">
    <location>
        <begin position="1828"/>
        <end position="1850"/>
    </location>
</feature>
<keyword evidence="3 9" id="KW-0479">Metal-binding</keyword>
<dbReference type="InterPro" id="IPR041367">
    <property type="entry name" value="Znf-CCCH_4"/>
</dbReference>
<evidence type="ECO:0000256" key="6">
    <source>
        <dbReference type="ARBA" id="ARBA00022806"/>
    </source>
</evidence>
<dbReference type="InterPro" id="IPR000571">
    <property type="entry name" value="Znf_CCCH"/>
</dbReference>
<evidence type="ECO:0000259" key="11">
    <source>
        <dbReference type="PROSITE" id="PS50103"/>
    </source>
</evidence>
<keyword evidence="7 9" id="KW-0862">Zinc</keyword>
<name>A0AAV9HZC6_9PEZI</name>
<keyword evidence="6" id="KW-0378">Hydrolase</keyword>
<accession>A0AAV9HZC6</accession>
<evidence type="ECO:0000256" key="10">
    <source>
        <dbReference type="SAM" id="MobiDB-lite"/>
    </source>
</evidence>
<dbReference type="InterPro" id="IPR041679">
    <property type="entry name" value="DNA2/NAM7-like_C"/>
</dbReference>
<dbReference type="SMART" id="SM00438">
    <property type="entry name" value="ZnF_NFX"/>
    <property type="match status" value="4"/>
</dbReference>
<feature type="zinc finger region" description="C3H1-type" evidence="9">
    <location>
        <begin position="25"/>
        <end position="52"/>
    </location>
</feature>
<keyword evidence="6" id="KW-0067">ATP-binding</keyword>
<dbReference type="PROSITE" id="PS50103">
    <property type="entry name" value="ZF_C3H1"/>
    <property type="match status" value="1"/>
</dbReference>
<dbReference type="SUPFAM" id="SSF52540">
    <property type="entry name" value="P-loop containing nucleoside triphosphate hydrolases"/>
    <property type="match status" value="1"/>
</dbReference>
<dbReference type="GO" id="GO:0004386">
    <property type="term" value="F:helicase activity"/>
    <property type="evidence" value="ECO:0007669"/>
    <property type="project" value="InterPro"/>
</dbReference>
<dbReference type="CDD" id="cd06008">
    <property type="entry name" value="NF-X1-zinc-finger"/>
    <property type="match status" value="2"/>
</dbReference>
<dbReference type="Pfam" id="PF20173">
    <property type="entry name" value="ZnF_RZ-type"/>
    <property type="match status" value="1"/>
</dbReference>
<evidence type="ECO:0000256" key="7">
    <source>
        <dbReference type="ARBA" id="ARBA00022833"/>
    </source>
</evidence>
<dbReference type="InterPro" id="IPR000967">
    <property type="entry name" value="Znf_NFX1"/>
</dbReference>